<dbReference type="AlphaFoldDB" id="A0ABD2A2T0"/>
<reference evidence="1 2" key="1">
    <citation type="journal article" date="2024" name="Ann. Entomol. Soc. Am.">
        <title>Genomic analyses of the southern and eastern yellowjacket wasps (Hymenoptera: Vespidae) reveal evolutionary signatures of social life.</title>
        <authorList>
            <person name="Catto M.A."/>
            <person name="Caine P.B."/>
            <person name="Orr S.E."/>
            <person name="Hunt B.G."/>
            <person name="Goodisman M.A.D."/>
        </authorList>
    </citation>
    <scope>NUCLEOTIDE SEQUENCE [LARGE SCALE GENOMIC DNA]</scope>
    <source>
        <strain evidence="1">233</strain>
        <tissue evidence="1">Head and thorax</tissue>
    </source>
</reference>
<accession>A0ABD2A2T0</accession>
<comment type="caution">
    <text evidence="1">The sequence shown here is derived from an EMBL/GenBank/DDBJ whole genome shotgun (WGS) entry which is preliminary data.</text>
</comment>
<name>A0ABD2A2T0_VESSQ</name>
<dbReference type="EMBL" id="JAUDFV010000155">
    <property type="protein sequence ID" value="KAL2714919.1"/>
    <property type="molecule type" value="Genomic_DNA"/>
</dbReference>
<gene>
    <name evidence="1" type="ORF">V1478_014617</name>
</gene>
<organism evidence="1 2">
    <name type="scientific">Vespula squamosa</name>
    <name type="common">Southern yellow jacket</name>
    <name type="synonym">Wasp</name>
    <dbReference type="NCBI Taxonomy" id="30214"/>
    <lineage>
        <taxon>Eukaryota</taxon>
        <taxon>Metazoa</taxon>
        <taxon>Ecdysozoa</taxon>
        <taxon>Arthropoda</taxon>
        <taxon>Hexapoda</taxon>
        <taxon>Insecta</taxon>
        <taxon>Pterygota</taxon>
        <taxon>Neoptera</taxon>
        <taxon>Endopterygota</taxon>
        <taxon>Hymenoptera</taxon>
        <taxon>Apocrita</taxon>
        <taxon>Aculeata</taxon>
        <taxon>Vespoidea</taxon>
        <taxon>Vespidae</taxon>
        <taxon>Vespinae</taxon>
        <taxon>Vespula</taxon>
    </lineage>
</organism>
<keyword evidence="2" id="KW-1185">Reference proteome</keyword>
<sequence length="87" mass="10149">MPGFAIGANTIFHKKKFRTVAPLELRGKREEAYTVSTDFHINASIVKNKENVISRSYRKILVSEILLNFLKIFCFRYILFVKNINIL</sequence>
<evidence type="ECO:0000313" key="2">
    <source>
        <dbReference type="Proteomes" id="UP001607302"/>
    </source>
</evidence>
<dbReference type="Proteomes" id="UP001607302">
    <property type="component" value="Unassembled WGS sequence"/>
</dbReference>
<proteinExistence type="predicted"/>
<protein>
    <submittedName>
        <fullName evidence="1">Uncharacterized protein</fullName>
    </submittedName>
</protein>
<evidence type="ECO:0000313" key="1">
    <source>
        <dbReference type="EMBL" id="KAL2714919.1"/>
    </source>
</evidence>